<feature type="binding site" evidence="7">
    <location>
        <position position="211"/>
    </location>
    <ligand>
        <name>FAD</name>
        <dbReference type="ChEBI" id="CHEBI:57692"/>
    </ligand>
</feature>
<dbReference type="InterPro" id="IPR001834">
    <property type="entry name" value="CBR-like"/>
</dbReference>
<dbReference type="PRINTS" id="PR00406">
    <property type="entry name" value="CYTB5RDTASE"/>
</dbReference>
<evidence type="ECO:0000259" key="9">
    <source>
        <dbReference type="PROSITE" id="PS51384"/>
    </source>
</evidence>
<comment type="similarity">
    <text evidence="2 8">Belongs to the flavoprotein pyridine nucleotide cytochrome reductase family.</text>
</comment>
<evidence type="ECO:0000256" key="2">
    <source>
        <dbReference type="ARBA" id="ARBA00006105"/>
    </source>
</evidence>
<evidence type="ECO:0000256" key="6">
    <source>
        <dbReference type="ARBA" id="ARBA00023027"/>
    </source>
</evidence>
<evidence type="ECO:0000256" key="7">
    <source>
        <dbReference type="PIRSR" id="PIRSR601834-1"/>
    </source>
</evidence>
<keyword evidence="5 8" id="KW-0560">Oxidoreductase</keyword>
<dbReference type="InterPro" id="IPR039261">
    <property type="entry name" value="FNR_nucleotide-bd"/>
</dbReference>
<evidence type="ECO:0000256" key="8">
    <source>
        <dbReference type="RuleBase" id="RU361226"/>
    </source>
</evidence>
<dbReference type="PROSITE" id="PS51384">
    <property type="entry name" value="FAD_FR"/>
    <property type="match status" value="1"/>
</dbReference>
<dbReference type="Pfam" id="PF00175">
    <property type="entry name" value="NAD_binding_1"/>
    <property type="match status" value="1"/>
</dbReference>
<dbReference type="Pfam" id="PF09791">
    <property type="entry name" value="Oxidored-like"/>
    <property type="match status" value="1"/>
</dbReference>
<keyword evidence="3 7" id="KW-0285">Flavoprotein</keyword>
<reference evidence="10" key="1">
    <citation type="submission" date="2022-01" db="EMBL/GenBank/DDBJ databases">
        <authorList>
            <person name="Braso-Vives M."/>
        </authorList>
    </citation>
    <scope>NUCLEOTIDE SEQUENCE</scope>
</reference>
<dbReference type="InterPro" id="IPR001433">
    <property type="entry name" value="OxRdtase_FAD/NAD-bd"/>
</dbReference>
<keyword evidence="11" id="KW-1185">Reference proteome</keyword>
<dbReference type="OrthoDB" id="432685at2759"/>
<dbReference type="InterPro" id="IPR017927">
    <property type="entry name" value="FAD-bd_FR_type"/>
</dbReference>
<comment type="cofactor">
    <cofactor evidence="1 7 8">
        <name>FAD</name>
        <dbReference type="ChEBI" id="CHEBI:57692"/>
    </cofactor>
</comment>
<dbReference type="GO" id="GO:0090524">
    <property type="term" value="F:cytochrome-b5 reductase activity, acting on NADH"/>
    <property type="evidence" value="ECO:0007669"/>
    <property type="project" value="UniProtKB-EC"/>
</dbReference>
<evidence type="ECO:0000256" key="1">
    <source>
        <dbReference type="ARBA" id="ARBA00001974"/>
    </source>
</evidence>
<organism evidence="10 11">
    <name type="scientific">Branchiostoma lanceolatum</name>
    <name type="common">Common lancelet</name>
    <name type="synonym">Amphioxus lanceolatum</name>
    <dbReference type="NCBI Taxonomy" id="7740"/>
    <lineage>
        <taxon>Eukaryota</taxon>
        <taxon>Metazoa</taxon>
        <taxon>Chordata</taxon>
        <taxon>Cephalochordata</taxon>
        <taxon>Leptocardii</taxon>
        <taxon>Amphioxiformes</taxon>
        <taxon>Branchiostomatidae</taxon>
        <taxon>Branchiostoma</taxon>
    </lineage>
</organism>
<dbReference type="PANTHER" id="PTHR19370:SF184">
    <property type="entry name" value="NADH-CYTOCHROME B5 REDUCTASE-LIKE"/>
    <property type="match status" value="1"/>
</dbReference>
<dbReference type="SUPFAM" id="SSF52343">
    <property type="entry name" value="Ferredoxin reductase-like, C-terminal NADP-linked domain"/>
    <property type="match status" value="1"/>
</dbReference>
<name>A0A8K0E8X1_BRALA</name>
<dbReference type="InterPro" id="IPR017938">
    <property type="entry name" value="Riboflavin_synthase-like_b-brl"/>
</dbReference>
<accession>A0A8K0E8X1</accession>
<dbReference type="CDD" id="cd06183">
    <property type="entry name" value="cyt_b5_reduct_like"/>
    <property type="match status" value="1"/>
</dbReference>
<proteinExistence type="inferred from homology"/>
<feature type="binding site" evidence="7">
    <location>
        <position position="143"/>
    </location>
    <ligand>
        <name>FAD</name>
        <dbReference type="ChEBI" id="CHEBI:57692"/>
    </ligand>
</feature>
<evidence type="ECO:0000256" key="4">
    <source>
        <dbReference type="ARBA" id="ARBA00022827"/>
    </source>
</evidence>
<dbReference type="InterPro" id="IPR019180">
    <property type="entry name" value="Oxidoreductase-like_N"/>
</dbReference>
<dbReference type="EC" id="1.6.2.2" evidence="8"/>
<evidence type="ECO:0000313" key="10">
    <source>
        <dbReference type="EMBL" id="CAH1244290.1"/>
    </source>
</evidence>
<feature type="binding site" evidence="7">
    <location>
        <position position="169"/>
    </location>
    <ligand>
        <name>FAD</name>
        <dbReference type="ChEBI" id="CHEBI:57692"/>
    </ligand>
</feature>
<keyword evidence="6 8" id="KW-0520">NAD</keyword>
<dbReference type="Gene3D" id="2.40.30.10">
    <property type="entry name" value="Translation factors"/>
    <property type="match status" value="1"/>
</dbReference>
<feature type="binding site" evidence="7">
    <location>
        <position position="170"/>
    </location>
    <ligand>
        <name>FAD</name>
        <dbReference type="ChEBI" id="CHEBI:57692"/>
    </ligand>
</feature>
<dbReference type="InterPro" id="IPR008333">
    <property type="entry name" value="Cbr1-like_FAD-bd_dom"/>
</dbReference>
<evidence type="ECO:0000313" key="11">
    <source>
        <dbReference type="Proteomes" id="UP000838412"/>
    </source>
</evidence>
<protein>
    <recommendedName>
        <fullName evidence="8">NADH-cytochrome b5 reductase</fullName>
        <ecNumber evidence="8">1.6.2.2</ecNumber>
    </recommendedName>
</protein>
<keyword evidence="4 7" id="KW-0274">FAD</keyword>
<feature type="binding site" evidence="7">
    <location>
        <position position="160"/>
    </location>
    <ligand>
        <name>FAD</name>
        <dbReference type="ChEBI" id="CHEBI:57692"/>
    </ligand>
</feature>
<dbReference type="Pfam" id="PF00970">
    <property type="entry name" value="FAD_binding_6"/>
    <property type="match status" value="1"/>
</dbReference>
<sequence>MENSDLPPAVTQKANCHVTAEAGCDWPVEPEKPLPSDCCGGGCVPCVMDIYAEEMRLWQEEYRSLREGKRTAQESRDPHTAGPVLSSDKYTAFRLENIQKLTFDTTSGTYVYRFHIPGDRRLGLAVGQHIILRGSVASRSVTRQYTPISSLDARGHFDVLIKVYQTGVMSRYVRTWQVGDMVEWRGPFGTFTYRANQYRHLVMVAAGTGITPMLQVARRVLGNEEDETLVRLLYACRRYQDILLKDVLDNLAAFWNFSVSYYLSQEDQKNFKPKYGDEIHHGRVDQAVLSAELPPPGSGVLVLICGTRSFNSDMEESLKALGFSQTDIFRF</sequence>
<comment type="catalytic activity">
    <reaction evidence="8">
        <text>2 Fe(III)-[cytochrome b5] + NADH = 2 Fe(II)-[cytochrome b5] + NAD(+) + H(+)</text>
        <dbReference type="Rhea" id="RHEA:46680"/>
        <dbReference type="Rhea" id="RHEA-COMP:10438"/>
        <dbReference type="Rhea" id="RHEA-COMP:10439"/>
        <dbReference type="ChEBI" id="CHEBI:15378"/>
        <dbReference type="ChEBI" id="CHEBI:29033"/>
        <dbReference type="ChEBI" id="CHEBI:29034"/>
        <dbReference type="ChEBI" id="CHEBI:57540"/>
        <dbReference type="ChEBI" id="CHEBI:57945"/>
        <dbReference type="EC" id="1.6.2.2"/>
    </reaction>
</comment>
<feature type="domain" description="FAD-binding FR-type" evidence="9">
    <location>
        <begin position="88"/>
        <end position="194"/>
    </location>
</feature>
<dbReference type="InterPro" id="IPR001709">
    <property type="entry name" value="Flavoprot_Pyr_Nucl_cyt_Rdtase"/>
</dbReference>
<feature type="binding site" evidence="7">
    <location>
        <position position="162"/>
    </location>
    <ligand>
        <name>FAD</name>
        <dbReference type="ChEBI" id="CHEBI:57692"/>
    </ligand>
</feature>
<gene>
    <name evidence="10" type="primary">CYB5RL</name>
    <name evidence="10" type="ORF">BLAG_LOCUS6959</name>
</gene>
<feature type="binding site" evidence="7">
    <location>
        <position position="145"/>
    </location>
    <ligand>
        <name>FAD</name>
        <dbReference type="ChEBI" id="CHEBI:57692"/>
    </ligand>
</feature>
<evidence type="ECO:0000256" key="3">
    <source>
        <dbReference type="ARBA" id="ARBA00022630"/>
    </source>
</evidence>
<dbReference type="PANTHER" id="PTHR19370">
    <property type="entry name" value="NADH-CYTOCHROME B5 REDUCTASE"/>
    <property type="match status" value="1"/>
</dbReference>
<dbReference type="EMBL" id="OV696698">
    <property type="protein sequence ID" value="CAH1244290.1"/>
    <property type="molecule type" value="Genomic_DNA"/>
</dbReference>
<dbReference type="Gene3D" id="3.40.50.80">
    <property type="entry name" value="Nucleotide-binding domain of ferredoxin-NADP reductase (FNR) module"/>
    <property type="match status" value="1"/>
</dbReference>
<dbReference type="PRINTS" id="PR00371">
    <property type="entry name" value="FPNCR"/>
</dbReference>
<dbReference type="SUPFAM" id="SSF63380">
    <property type="entry name" value="Riboflavin synthase domain-like"/>
    <property type="match status" value="1"/>
</dbReference>
<dbReference type="AlphaFoldDB" id="A0A8K0E8X1"/>
<dbReference type="Proteomes" id="UP000838412">
    <property type="component" value="Chromosome 13"/>
</dbReference>
<evidence type="ECO:0000256" key="5">
    <source>
        <dbReference type="ARBA" id="ARBA00023002"/>
    </source>
</evidence>